<dbReference type="EMBL" id="JAAPAO010000887">
    <property type="protein sequence ID" value="KAF4652760.1"/>
    <property type="molecule type" value="Genomic_DNA"/>
</dbReference>
<accession>A0A7J6L015</accession>
<sequence length="111" mass="12065">MAFAAARRSSEDIDLARRAPFPLRHSQDCAAHESSGLSPPVPNQSSRTPACPLLFGENSGDWFESHLLGRLMEKFQQRVHPTFSSSAVCAWTSVIAAGKKAAQEAYVMASM</sequence>
<protein>
    <submittedName>
        <fullName evidence="2">Uncharacterized protein</fullName>
    </submittedName>
</protein>
<gene>
    <name evidence="2" type="ORF">FOL47_010860</name>
</gene>
<keyword evidence="3" id="KW-1185">Reference proteome</keyword>
<dbReference type="Proteomes" id="UP000591131">
    <property type="component" value="Unassembled WGS sequence"/>
</dbReference>
<dbReference type="AlphaFoldDB" id="A0A7J6L015"/>
<proteinExistence type="predicted"/>
<organism evidence="2 3">
    <name type="scientific">Perkinsus chesapeaki</name>
    <name type="common">Clam parasite</name>
    <name type="synonym">Perkinsus andrewsi</name>
    <dbReference type="NCBI Taxonomy" id="330153"/>
    <lineage>
        <taxon>Eukaryota</taxon>
        <taxon>Sar</taxon>
        <taxon>Alveolata</taxon>
        <taxon>Perkinsozoa</taxon>
        <taxon>Perkinsea</taxon>
        <taxon>Perkinsida</taxon>
        <taxon>Perkinsidae</taxon>
        <taxon>Perkinsus</taxon>
    </lineage>
</organism>
<evidence type="ECO:0000313" key="3">
    <source>
        <dbReference type="Proteomes" id="UP000591131"/>
    </source>
</evidence>
<comment type="caution">
    <text evidence="2">The sequence shown here is derived from an EMBL/GenBank/DDBJ whole genome shotgun (WGS) entry which is preliminary data.</text>
</comment>
<evidence type="ECO:0000256" key="1">
    <source>
        <dbReference type="SAM" id="MobiDB-lite"/>
    </source>
</evidence>
<evidence type="ECO:0000313" key="2">
    <source>
        <dbReference type="EMBL" id="KAF4652760.1"/>
    </source>
</evidence>
<reference evidence="2 3" key="1">
    <citation type="submission" date="2020-04" db="EMBL/GenBank/DDBJ databases">
        <title>Perkinsus chesapeaki whole genome sequence.</title>
        <authorList>
            <person name="Bogema D.R."/>
        </authorList>
    </citation>
    <scope>NUCLEOTIDE SEQUENCE [LARGE SCALE GENOMIC DNA]</scope>
    <source>
        <strain evidence="2">ATCC PRA-425</strain>
    </source>
</reference>
<feature type="region of interest" description="Disordered" evidence="1">
    <location>
        <begin position="28"/>
        <end position="50"/>
    </location>
</feature>
<name>A0A7J6L015_PERCH</name>